<dbReference type="InterPro" id="IPR013783">
    <property type="entry name" value="Ig-like_fold"/>
</dbReference>
<accession>A0A1L7WED9</accession>
<dbReference type="Gene3D" id="2.60.120.260">
    <property type="entry name" value="Galactose-binding domain-like"/>
    <property type="match status" value="1"/>
</dbReference>
<dbReference type="OrthoDB" id="408532at2759"/>
<evidence type="ECO:0000313" key="8">
    <source>
        <dbReference type="EMBL" id="CZR51089.1"/>
    </source>
</evidence>
<protein>
    <recommendedName>
        <fullName evidence="3">beta-galactosidase</fullName>
        <ecNumber evidence="3">3.2.1.23</ecNumber>
    </recommendedName>
    <alternativeName>
        <fullName evidence="6">Lactase</fullName>
    </alternativeName>
</protein>
<dbReference type="EC" id="3.2.1.23" evidence="3"/>
<sequence length="1009" mass="114811">MSFPVSVPDWNNLKVLHRNTLPPRAHFHLYADEQKALTFDRTQSQYKSLNGLWKFRHDSSPFEAPAWETADPAVWDDIKVPGMWQLQGYGKPQYTNVNYPIPVDPPNVPYLNETGSYWREFQIPTDWKGQQIRVRFEGVDSAFHLWINSHAVGYSQGSRNPSEFDITPFLTAEVNTIAVRVYKYCDGTYIESQDQWWLSGIFRDVYLVPFLSNSIIDYKVVTEVDDTYESAILKIGVKIQGRTGELHVKLVAPDGEIIKEESGNSEEVTSIPIKAHLWSAEDPYLYKLLISFGKRVISQQVGFRRIEQKGSNFLVNGQPIIFYGVNRHEHHHLFGRSVPYEAMRADLVLMKQHNINSIRTSHQPNDPHFYDVCDELGLYVIAEADLECHGFDPPERAKIHDSTLEGLDLQAVVFKAAAKWTTDNPEWRDAYVDRAIQLVERYKNHTSIILWSLGNEAFYGCNFVEMYEWVKAADPTRLVHYEGDREGVSTDLYSVMYPSIEEMLQLITGRPDRPLILCEYAHAMGNGPGGMKEYISAFREEDLLQGGFIWEWCNHGLLTEKDCNSFYAYGGDFGDEPNDADFVMDGLVFSDHSPTPALSDYKKVIAPVTVSVVEGQINIRNHYDFVDLSHLSCHWIILQDDVSSTPVEIDLPLIPAGQTRIVDVPFESVNASNERWLNLDFRLKNDTTWARKGHLVTLTQIHLSKPDKMPIVTQPRSVGLTCKEIQTRLMIIGSDELDTEFSFDMVRGDLTWKTHGRTILQKGPELSIYRALTQNDVGFGGDAKDWDKFYLKMLQTHVRSVTWQHQGDAIIIIARVRIAPPILEWAVEASLTYTIHSFGIDIRATGAFSGNHPKTLPRLGLTMSIAGSFDSCTWFGRGPGESYKDKKEGNKIGRYTSPVTDLFTNYEYPQENGNRTDTRWVKLQSEVAGVLEATMGSPFNFTVRHYPVRALDEAKHPYELHPIQDTILHLDYDHNGLGSGSCGPGPRPEYRLIAGPFDFTTSLRLTKNT</sequence>
<dbReference type="PANTHER" id="PTHR46323">
    <property type="entry name" value="BETA-GALACTOSIDASE"/>
    <property type="match status" value="1"/>
</dbReference>
<dbReference type="Pfam" id="PF00703">
    <property type="entry name" value="Glyco_hydro_2"/>
    <property type="match status" value="1"/>
</dbReference>
<dbReference type="InterPro" id="IPR006102">
    <property type="entry name" value="Ig-like_GH2"/>
</dbReference>
<evidence type="ECO:0000256" key="2">
    <source>
        <dbReference type="ARBA" id="ARBA00007401"/>
    </source>
</evidence>
<dbReference type="GO" id="GO:0030246">
    <property type="term" value="F:carbohydrate binding"/>
    <property type="evidence" value="ECO:0007669"/>
    <property type="project" value="InterPro"/>
</dbReference>
<dbReference type="AlphaFoldDB" id="A0A1L7WED9"/>
<dbReference type="SUPFAM" id="SSF51445">
    <property type="entry name" value="(Trans)glycosidases"/>
    <property type="match status" value="1"/>
</dbReference>
<evidence type="ECO:0000313" key="9">
    <source>
        <dbReference type="Proteomes" id="UP000184330"/>
    </source>
</evidence>
<keyword evidence="4" id="KW-0378">Hydrolase</keyword>
<dbReference type="EMBL" id="FJOG01000001">
    <property type="protein sequence ID" value="CZR51089.1"/>
    <property type="molecule type" value="Genomic_DNA"/>
</dbReference>
<dbReference type="GO" id="GO:0009341">
    <property type="term" value="C:beta-galactosidase complex"/>
    <property type="evidence" value="ECO:0007669"/>
    <property type="project" value="InterPro"/>
</dbReference>
<dbReference type="PRINTS" id="PR00132">
    <property type="entry name" value="GLHYDRLASE2"/>
</dbReference>
<dbReference type="InterPro" id="IPR004199">
    <property type="entry name" value="B-gal_small/dom_5"/>
</dbReference>
<dbReference type="InterPro" id="IPR014718">
    <property type="entry name" value="GH-type_carb-bd"/>
</dbReference>
<dbReference type="InterPro" id="IPR032312">
    <property type="entry name" value="LacZ_4"/>
</dbReference>
<dbReference type="GO" id="GO:0005990">
    <property type="term" value="P:lactose catabolic process"/>
    <property type="evidence" value="ECO:0007669"/>
    <property type="project" value="TreeGrafter"/>
</dbReference>
<dbReference type="InterPro" id="IPR006103">
    <property type="entry name" value="Glyco_hydro_2_cat"/>
</dbReference>
<dbReference type="Gene3D" id="2.60.40.10">
    <property type="entry name" value="Immunoglobulins"/>
    <property type="match status" value="2"/>
</dbReference>
<proteinExistence type="inferred from homology"/>
<evidence type="ECO:0000256" key="5">
    <source>
        <dbReference type="ARBA" id="ARBA00023295"/>
    </source>
</evidence>
<evidence type="ECO:0000256" key="4">
    <source>
        <dbReference type="ARBA" id="ARBA00022801"/>
    </source>
</evidence>
<dbReference type="SMART" id="SM01038">
    <property type="entry name" value="Bgal_small_N"/>
    <property type="match status" value="1"/>
</dbReference>
<dbReference type="SUPFAM" id="SSF49785">
    <property type="entry name" value="Galactose-binding domain-like"/>
    <property type="match status" value="1"/>
</dbReference>
<dbReference type="InterPro" id="IPR036156">
    <property type="entry name" value="Beta-gal/glucu_dom_sf"/>
</dbReference>
<evidence type="ECO:0000256" key="3">
    <source>
        <dbReference type="ARBA" id="ARBA00012756"/>
    </source>
</evidence>
<comment type="catalytic activity">
    <reaction evidence="1">
        <text>Hydrolysis of terminal non-reducing beta-D-galactose residues in beta-D-galactosides.</text>
        <dbReference type="EC" id="3.2.1.23"/>
    </reaction>
</comment>
<dbReference type="PANTHER" id="PTHR46323:SF2">
    <property type="entry name" value="BETA-GALACTOSIDASE"/>
    <property type="match status" value="1"/>
</dbReference>
<evidence type="ECO:0000259" key="7">
    <source>
        <dbReference type="SMART" id="SM01038"/>
    </source>
</evidence>
<keyword evidence="5" id="KW-0326">Glycosidase</keyword>
<dbReference type="Pfam" id="PF16353">
    <property type="entry name" value="LacZ_4"/>
    <property type="match status" value="1"/>
</dbReference>
<dbReference type="STRING" id="576137.A0A1L7WED9"/>
<dbReference type="Pfam" id="PF02929">
    <property type="entry name" value="Bgal_small_N"/>
    <property type="match status" value="1"/>
</dbReference>
<dbReference type="Gene3D" id="2.70.98.10">
    <property type="match status" value="1"/>
</dbReference>
<evidence type="ECO:0000256" key="6">
    <source>
        <dbReference type="ARBA" id="ARBA00032230"/>
    </source>
</evidence>
<dbReference type="Gene3D" id="3.20.20.80">
    <property type="entry name" value="Glycosidases"/>
    <property type="match status" value="1"/>
</dbReference>
<evidence type="ECO:0000256" key="1">
    <source>
        <dbReference type="ARBA" id="ARBA00001412"/>
    </source>
</evidence>
<organism evidence="8 9">
    <name type="scientific">Phialocephala subalpina</name>
    <dbReference type="NCBI Taxonomy" id="576137"/>
    <lineage>
        <taxon>Eukaryota</taxon>
        <taxon>Fungi</taxon>
        <taxon>Dikarya</taxon>
        <taxon>Ascomycota</taxon>
        <taxon>Pezizomycotina</taxon>
        <taxon>Leotiomycetes</taxon>
        <taxon>Helotiales</taxon>
        <taxon>Mollisiaceae</taxon>
        <taxon>Phialocephala</taxon>
        <taxon>Phialocephala fortinii species complex</taxon>
    </lineage>
</organism>
<dbReference type="InterPro" id="IPR006104">
    <property type="entry name" value="Glyco_hydro_2_N"/>
</dbReference>
<dbReference type="FunFam" id="3.20.20.80:FF:000018">
    <property type="entry name" value="Beta-galactosidase"/>
    <property type="match status" value="1"/>
</dbReference>
<feature type="domain" description="Beta galactosidase small chain/" evidence="7">
    <location>
        <begin position="736"/>
        <end position="1004"/>
    </location>
</feature>
<comment type="similarity">
    <text evidence="2">Belongs to the glycosyl hydrolase 2 family.</text>
</comment>
<dbReference type="InterPro" id="IPR006101">
    <property type="entry name" value="Glyco_hydro_2"/>
</dbReference>
<dbReference type="SUPFAM" id="SSF74650">
    <property type="entry name" value="Galactose mutarotase-like"/>
    <property type="match status" value="1"/>
</dbReference>
<gene>
    <name evidence="8" type="ORF">PAC_00964</name>
</gene>
<dbReference type="InterPro" id="IPR017853">
    <property type="entry name" value="GH"/>
</dbReference>
<reference evidence="8 9" key="1">
    <citation type="submission" date="2016-03" db="EMBL/GenBank/DDBJ databases">
        <authorList>
            <person name="Ploux O."/>
        </authorList>
    </citation>
    <scope>NUCLEOTIDE SEQUENCE [LARGE SCALE GENOMIC DNA]</scope>
    <source>
        <strain evidence="8 9">UAMH 11012</strain>
    </source>
</reference>
<dbReference type="Pfam" id="PF02836">
    <property type="entry name" value="Glyco_hydro_2_C"/>
    <property type="match status" value="1"/>
</dbReference>
<dbReference type="InterPro" id="IPR008979">
    <property type="entry name" value="Galactose-bd-like_sf"/>
</dbReference>
<dbReference type="InterPro" id="IPR050347">
    <property type="entry name" value="Bact_Beta-galactosidase"/>
</dbReference>
<dbReference type="Proteomes" id="UP000184330">
    <property type="component" value="Unassembled WGS sequence"/>
</dbReference>
<dbReference type="Pfam" id="PF02837">
    <property type="entry name" value="Glyco_hydro_2_N"/>
    <property type="match status" value="1"/>
</dbReference>
<name>A0A1L7WED9_9HELO</name>
<dbReference type="GO" id="GO:0004565">
    <property type="term" value="F:beta-galactosidase activity"/>
    <property type="evidence" value="ECO:0007669"/>
    <property type="project" value="UniProtKB-EC"/>
</dbReference>
<dbReference type="InterPro" id="IPR011013">
    <property type="entry name" value="Gal_mutarotase_sf_dom"/>
</dbReference>
<dbReference type="SUPFAM" id="SSF49303">
    <property type="entry name" value="beta-Galactosidase/glucuronidase domain"/>
    <property type="match status" value="2"/>
</dbReference>
<keyword evidence="9" id="KW-1185">Reference proteome</keyword>